<protein>
    <submittedName>
        <fullName evidence="4">Aminotransferase class IV</fullName>
    </submittedName>
</protein>
<evidence type="ECO:0000313" key="4">
    <source>
        <dbReference type="EMBL" id="EGJ48393.1"/>
    </source>
</evidence>
<dbReference type="Proteomes" id="UP000007844">
    <property type="component" value="Chromosome"/>
</dbReference>
<dbReference type="Gene3D" id="3.20.10.10">
    <property type="entry name" value="D-amino Acid Aminotransferase, subunit A, domain 2"/>
    <property type="match status" value="1"/>
</dbReference>
<dbReference type="EMBL" id="CP003221">
    <property type="protein sequence ID" value="EGJ48393.1"/>
    <property type="molecule type" value="Genomic_DNA"/>
</dbReference>
<dbReference type="HOGENOM" id="CLU_020844_0_0_7"/>
<dbReference type="RefSeq" id="WP_014258272.1">
    <property type="nucleotide sequence ID" value="NC_016629.1"/>
</dbReference>
<dbReference type="InterPro" id="IPR001544">
    <property type="entry name" value="Aminotrans_IV"/>
</dbReference>
<dbReference type="GO" id="GO:0046394">
    <property type="term" value="P:carboxylic acid biosynthetic process"/>
    <property type="evidence" value="ECO:0007669"/>
    <property type="project" value="UniProtKB-ARBA"/>
</dbReference>
<name>F3YV75_DESAF</name>
<dbReference type="PANTHER" id="PTHR42743:SF22">
    <property type="entry name" value="D-AMINO-ACID TRANSAMINASE, CHLOROPLASTIC"/>
    <property type="match status" value="1"/>
</dbReference>
<keyword evidence="3" id="KW-0663">Pyridoxal phosphate</keyword>
<dbReference type="InterPro" id="IPR036038">
    <property type="entry name" value="Aminotransferase-like"/>
</dbReference>
<evidence type="ECO:0000256" key="1">
    <source>
        <dbReference type="ARBA" id="ARBA00001933"/>
    </source>
</evidence>
<dbReference type="SUPFAM" id="SSF56752">
    <property type="entry name" value="D-aminoacid aminotransferase-like PLP-dependent enzymes"/>
    <property type="match status" value="1"/>
</dbReference>
<reference evidence="4 5" key="1">
    <citation type="journal article" date="2011" name="J. Bacteriol.">
        <title>Genome sequence of the mercury-methylating and pleomorphic Desulfovibrio africanus Strain Walvis Bay.</title>
        <authorList>
            <person name="Brown S.D."/>
            <person name="Wall J.D."/>
            <person name="Kucken A.M."/>
            <person name="Gilmour C.C."/>
            <person name="Podar M."/>
            <person name="Brandt C.C."/>
            <person name="Teshima H."/>
            <person name="Detter J.C."/>
            <person name="Han C.S."/>
            <person name="Land M.L."/>
            <person name="Lucas S."/>
            <person name="Han J."/>
            <person name="Pennacchio L."/>
            <person name="Nolan M."/>
            <person name="Pitluck S."/>
            <person name="Woyke T."/>
            <person name="Goodwin L."/>
            <person name="Palumbo A.V."/>
            <person name="Elias D.A."/>
        </authorList>
    </citation>
    <scope>NUCLEOTIDE SEQUENCE [LARGE SCALE GENOMIC DNA]</scope>
    <source>
        <strain evidence="4 5">Walvis Bay</strain>
    </source>
</reference>
<comment type="cofactor">
    <cofactor evidence="1">
        <name>pyridoxal 5'-phosphate</name>
        <dbReference type="ChEBI" id="CHEBI:597326"/>
    </cofactor>
</comment>
<dbReference type="Pfam" id="PF01063">
    <property type="entry name" value="Aminotran_4"/>
    <property type="match status" value="1"/>
</dbReference>
<comment type="similarity">
    <text evidence="2">Belongs to the class-IV pyridoxal-phosphate-dependent aminotransferase family.</text>
</comment>
<dbReference type="PANTHER" id="PTHR42743">
    <property type="entry name" value="AMINO-ACID AMINOTRANSFERASE"/>
    <property type="match status" value="1"/>
</dbReference>
<dbReference type="FunFam" id="3.20.10.10:FF:000002">
    <property type="entry name" value="D-alanine aminotransferase"/>
    <property type="match status" value="1"/>
</dbReference>
<evidence type="ECO:0000313" key="5">
    <source>
        <dbReference type="Proteomes" id="UP000007844"/>
    </source>
</evidence>
<dbReference type="GO" id="GO:0008652">
    <property type="term" value="P:amino acid biosynthetic process"/>
    <property type="evidence" value="ECO:0007669"/>
    <property type="project" value="UniProtKB-ARBA"/>
</dbReference>
<dbReference type="InterPro" id="IPR043132">
    <property type="entry name" value="BCAT-like_C"/>
</dbReference>
<accession>F3YV75</accession>
<keyword evidence="5" id="KW-1185">Reference proteome</keyword>
<organism evidence="4 5">
    <name type="scientific">Desulfocurvibacter africanus subsp. africanus str. Walvis Bay</name>
    <dbReference type="NCBI Taxonomy" id="690850"/>
    <lineage>
        <taxon>Bacteria</taxon>
        <taxon>Pseudomonadati</taxon>
        <taxon>Thermodesulfobacteriota</taxon>
        <taxon>Desulfovibrionia</taxon>
        <taxon>Desulfovibrionales</taxon>
        <taxon>Desulfovibrionaceae</taxon>
        <taxon>Desulfocurvibacter</taxon>
    </lineage>
</organism>
<dbReference type="eggNOG" id="COG0115">
    <property type="taxonomic scope" value="Bacteria"/>
</dbReference>
<keyword evidence="4" id="KW-0808">Transferase</keyword>
<proteinExistence type="inferred from homology"/>
<dbReference type="KEGG" id="daf:Desaf_0028"/>
<dbReference type="InterPro" id="IPR043131">
    <property type="entry name" value="BCAT-like_N"/>
</dbReference>
<dbReference type="Gene3D" id="3.30.470.10">
    <property type="match status" value="1"/>
</dbReference>
<gene>
    <name evidence="4" type="ORF">Desaf_0028</name>
</gene>
<evidence type="ECO:0000256" key="3">
    <source>
        <dbReference type="ARBA" id="ARBA00022898"/>
    </source>
</evidence>
<sequence length="313" mass="35781">MLRIADTDEYLKRMLDARRPGAEKIYSFYEHRVGLICRDPRLMLLPLDDHLVHRGDGVFETMKWIDRKMYQLDPHLRRMKRSCTAIYMAPPCPWEDIREMCLEVAKAAEHDEGYLRVLIGRGPGGFGIDPTECPVPSLHIVAYRFKPKPEETFEQGVTGFRTSIPAKEAHMATIKSTDYLPNVLMRREALEKGYDQPVCFDRDSFLAEGATENICIVDQTGTLIVPEFTNCLAGTTMVRAVELIEPEIEVRFRKVREDELMDAKEVIVVGTSNDAISMVRYNDKPIHNAKPGPVSKRMRQLLQQDLVENGITI</sequence>
<dbReference type="InterPro" id="IPR050571">
    <property type="entry name" value="Class-IV_PLP-Dep_Aminotrnsfr"/>
</dbReference>
<dbReference type="AlphaFoldDB" id="F3YV75"/>
<dbReference type="STRING" id="690850.Desaf_0028"/>
<evidence type="ECO:0000256" key="2">
    <source>
        <dbReference type="ARBA" id="ARBA00009320"/>
    </source>
</evidence>
<dbReference type="GO" id="GO:0008483">
    <property type="term" value="F:transaminase activity"/>
    <property type="evidence" value="ECO:0007669"/>
    <property type="project" value="UniProtKB-KW"/>
</dbReference>
<keyword evidence="4" id="KW-0032">Aminotransferase</keyword>